<evidence type="ECO:0000256" key="2">
    <source>
        <dbReference type="ARBA" id="ARBA00023125"/>
    </source>
</evidence>
<comment type="caution">
    <text evidence="6">The sequence shown here is derived from an EMBL/GenBank/DDBJ whole genome shotgun (WGS) entry which is preliminary data.</text>
</comment>
<dbReference type="Gene3D" id="1.10.10.10">
    <property type="entry name" value="Winged helix-like DNA-binding domain superfamily/Winged helix DNA-binding domain"/>
    <property type="match status" value="1"/>
</dbReference>
<feature type="compositionally biased region" description="Low complexity" evidence="4">
    <location>
        <begin position="381"/>
        <end position="390"/>
    </location>
</feature>
<keyword evidence="2 6" id="KW-0238">DNA-binding</keyword>
<organism evidence="6 7">
    <name type="scientific">Deinococcus budaensis</name>
    <dbReference type="NCBI Taxonomy" id="1665626"/>
    <lineage>
        <taxon>Bacteria</taxon>
        <taxon>Thermotogati</taxon>
        <taxon>Deinococcota</taxon>
        <taxon>Deinococci</taxon>
        <taxon>Deinococcales</taxon>
        <taxon>Deinococcaceae</taxon>
        <taxon>Deinococcus</taxon>
    </lineage>
</organism>
<evidence type="ECO:0000313" key="6">
    <source>
        <dbReference type="EMBL" id="MBB5235931.1"/>
    </source>
</evidence>
<dbReference type="AlphaFoldDB" id="A0A7W8GHW0"/>
<dbReference type="GO" id="GO:0000976">
    <property type="term" value="F:transcription cis-regulatory region binding"/>
    <property type="evidence" value="ECO:0007669"/>
    <property type="project" value="TreeGrafter"/>
</dbReference>
<feature type="domain" description="HTH gntR-type" evidence="5">
    <location>
        <begin position="3"/>
        <end position="71"/>
    </location>
</feature>
<evidence type="ECO:0000313" key="7">
    <source>
        <dbReference type="Proteomes" id="UP000525389"/>
    </source>
</evidence>
<sequence>MTGLLYANVMAELLEDVRQGHLRAGSRVPGELELARRFSVSRITTRRALDLLARAGIVERARGRGTFVRAALPDLDRVRADLGLGSPGGGVGASTLGLLLPDFAEAYGLDLVRGVEAACTSRGHSLLLRRTYGERGAEEAGVTALRRAGAQALIVFPVHGEHYNPVLLQAVLDGFPVVLVDRYLRGIPAPSVATDNVSAAAALTRFLLDLGHREIAFVSPPIENTSSLEDRLSGYRSALEEAGLPARPDLALHALESSLPLHLRPENVRLDVARLEAFIAAAPGVTAFLVAEYTLALAVTHTLRALGRRVPGDVSVACFDSPGDPLDGPLFTHVRQDQEAMGRRAVDLAVTRLGGQEAPLRNPVAFEIVPGRSTAPPPAALAPAALTRAAPPHPAPPPSRKEPAP</sequence>
<evidence type="ECO:0000256" key="1">
    <source>
        <dbReference type="ARBA" id="ARBA00023015"/>
    </source>
</evidence>
<dbReference type="PANTHER" id="PTHR30146:SF109">
    <property type="entry name" value="HTH-TYPE TRANSCRIPTIONAL REGULATOR GALS"/>
    <property type="match status" value="1"/>
</dbReference>
<dbReference type="InterPro" id="IPR036390">
    <property type="entry name" value="WH_DNA-bd_sf"/>
</dbReference>
<dbReference type="CDD" id="cd06267">
    <property type="entry name" value="PBP1_LacI_sugar_binding-like"/>
    <property type="match status" value="1"/>
</dbReference>
<proteinExistence type="predicted"/>
<dbReference type="InterPro" id="IPR036388">
    <property type="entry name" value="WH-like_DNA-bd_sf"/>
</dbReference>
<evidence type="ECO:0000256" key="4">
    <source>
        <dbReference type="SAM" id="MobiDB-lite"/>
    </source>
</evidence>
<name>A0A7W8GHW0_9DEIO</name>
<evidence type="ECO:0000259" key="5">
    <source>
        <dbReference type="PROSITE" id="PS50949"/>
    </source>
</evidence>
<feature type="region of interest" description="Disordered" evidence="4">
    <location>
        <begin position="371"/>
        <end position="405"/>
    </location>
</feature>
<dbReference type="SMART" id="SM00345">
    <property type="entry name" value="HTH_GNTR"/>
    <property type="match status" value="1"/>
</dbReference>
<dbReference type="EMBL" id="JACHFN010000017">
    <property type="protein sequence ID" value="MBB5235931.1"/>
    <property type="molecule type" value="Genomic_DNA"/>
</dbReference>
<accession>A0A7W8GHW0</accession>
<dbReference type="PRINTS" id="PR00035">
    <property type="entry name" value="HTHGNTR"/>
</dbReference>
<dbReference type="PANTHER" id="PTHR30146">
    <property type="entry name" value="LACI-RELATED TRANSCRIPTIONAL REPRESSOR"/>
    <property type="match status" value="1"/>
</dbReference>
<keyword evidence="3" id="KW-0804">Transcription</keyword>
<dbReference type="SUPFAM" id="SSF46785">
    <property type="entry name" value="Winged helix' DNA-binding domain"/>
    <property type="match status" value="1"/>
</dbReference>
<dbReference type="Gene3D" id="3.40.50.2300">
    <property type="match status" value="2"/>
</dbReference>
<evidence type="ECO:0000256" key="3">
    <source>
        <dbReference type="ARBA" id="ARBA00023163"/>
    </source>
</evidence>
<keyword evidence="7" id="KW-1185">Reference proteome</keyword>
<dbReference type="InterPro" id="IPR000524">
    <property type="entry name" value="Tscrpt_reg_HTH_GntR"/>
</dbReference>
<dbReference type="RefSeq" id="WP_221269928.1">
    <property type="nucleotide sequence ID" value="NZ_JACHFN010000017.1"/>
</dbReference>
<dbReference type="GO" id="GO:0003700">
    <property type="term" value="F:DNA-binding transcription factor activity"/>
    <property type="evidence" value="ECO:0007669"/>
    <property type="project" value="InterPro"/>
</dbReference>
<dbReference type="SUPFAM" id="SSF53822">
    <property type="entry name" value="Periplasmic binding protein-like I"/>
    <property type="match status" value="1"/>
</dbReference>
<keyword evidence="1" id="KW-0805">Transcription regulation</keyword>
<dbReference type="InterPro" id="IPR028082">
    <property type="entry name" value="Peripla_BP_I"/>
</dbReference>
<gene>
    <name evidence="6" type="ORF">HNQ09_003395</name>
</gene>
<dbReference type="Pfam" id="PF00392">
    <property type="entry name" value="GntR"/>
    <property type="match status" value="1"/>
</dbReference>
<dbReference type="Proteomes" id="UP000525389">
    <property type="component" value="Unassembled WGS sequence"/>
</dbReference>
<dbReference type="CDD" id="cd07377">
    <property type="entry name" value="WHTH_GntR"/>
    <property type="match status" value="1"/>
</dbReference>
<protein>
    <submittedName>
        <fullName evidence="6">DNA-binding LacI/PurR family transcriptional regulator</fullName>
    </submittedName>
</protein>
<dbReference type="Pfam" id="PF13377">
    <property type="entry name" value="Peripla_BP_3"/>
    <property type="match status" value="1"/>
</dbReference>
<reference evidence="6 7" key="1">
    <citation type="submission" date="2020-08" db="EMBL/GenBank/DDBJ databases">
        <title>Genomic Encyclopedia of Type Strains, Phase IV (KMG-IV): sequencing the most valuable type-strain genomes for metagenomic binning, comparative biology and taxonomic classification.</title>
        <authorList>
            <person name="Goeker M."/>
        </authorList>
    </citation>
    <scope>NUCLEOTIDE SEQUENCE [LARGE SCALE GENOMIC DNA]</scope>
    <source>
        <strain evidence="6 7">DSM 101791</strain>
    </source>
</reference>
<dbReference type="PROSITE" id="PS50949">
    <property type="entry name" value="HTH_GNTR"/>
    <property type="match status" value="1"/>
</dbReference>
<dbReference type="InterPro" id="IPR046335">
    <property type="entry name" value="LacI/GalR-like_sensor"/>
</dbReference>